<keyword evidence="1" id="KW-0812">Transmembrane</keyword>
<comment type="caution">
    <text evidence="2">The sequence shown here is derived from an EMBL/GenBank/DDBJ whole genome shotgun (WGS) entry which is preliminary data.</text>
</comment>
<gene>
    <name evidence="2" type="ORF">HII30_08185</name>
</gene>
<protein>
    <submittedName>
        <fullName evidence="2">Uncharacterized protein</fullName>
    </submittedName>
</protein>
<feature type="transmembrane region" description="Helical" evidence="1">
    <location>
        <begin position="36"/>
        <end position="56"/>
    </location>
</feature>
<reference evidence="2 3" key="1">
    <citation type="submission" date="2020-04" db="EMBL/GenBank/DDBJ databases">
        <title>Paenibacillus algicola sp. nov., a novel marine bacterium producing alginate lyase.</title>
        <authorList>
            <person name="Huang H."/>
        </authorList>
    </citation>
    <scope>NUCLEOTIDE SEQUENCE [LARGE SCALE GENOMIC DNA]</scope>
    <source>
        <strain evidence="2 3">L7-75</strain>
    </source>
</reference>
<dbReference type="Proteomes" id="UP000565468">
    <property type="component" value="Unassembled WGS sequence"/>
</dbReference>
<evidence type="ECO:0000313" key="2">
    <source>
        <dbReference type="EMBL" id="NMO95751.1"/>
    </source>
</evidence>
<keyword evidence="1" id="KW-0472">Membrane</keyword>
<dbReference type="AlphaFoldDB" id="A0A848M6B3"/>
<proteinExistence type="predicted"/>
<keyword evidence="1" id="KW-1133">Transmembrane helix</keyword>
<sequence>MSENSEGISISNHIADLMIGDDQWSIERFRTYYESATLLSALFIVTTLILVITYYVKNKLRE</sequence>
<name>A0A848M6B3_PAELE</name>
<dbReference type="EMBL" id="JABBPN010000005">
    <property type="protein sequence ID" value="NMO95751.1"/>
    <property type="molecule type" value="Genomic_DNA"/>
</dbReference>
<dbReference type="RefSeq" id="WP_169504522.1">
    <property type="nucleotide sequence ID" value="NZ_JABBPN010000005.1"/>
</dbReference>
<evidence type="ECO:0000313" key="3">
    <source>
        <dbReference type="Proteomes" id="UP000565468"/>
    </source>
</evidence>
<evidence type="ECO:0000256" key="1">
    <source>
        <dbReference type="SAM" id="Phobius"/>
    </source>
</evidence>
<keyword evidence="3" id="KW-1185">Reference proteome</keyword>
<organism evidence="2 3">
    <name type="scientific">Paenibacillus lemnae</name>
    <dbReference type="NCBI Taxonomy" id="1330551"/>
    <lineage>
        <taxon>Bacteria</taxon>
        <taxon>Bacillati</taxon>
        <taxon>Bacillota</taxon>
        <taxon>Bacilli</taxon>
        <taxon>Bacillales</taxon>
        <taxon>Paenibacillaceae</taxon>
        <taxon>Paenibacillus</taxon>
    </lineage>
</organism>
<accession>A0A848M6B3</accession>